<name>A0A5N6M9H2_9ASTR</name>
<gene>
    <name evidence="1" type="ORF">E3N88_32602</name>
</gene>
<evidence type="ECO:0000313" key="2">
    <source>
        <dbReference type="Proteomes" id="UP000326396"/>
    </source>
</evidence>
<proteinExistence type="predicted"/>
<dbReference type="EMBL" id="SZYD01000016">
    <property type="protein sequence ID" value="KAD3337082.1"/>
    <property type="molecule type" value="Genomic_DNA"/>
</dbReference>
<protein>
    <submittedName>
        <fullName evidence="1">Uncharacterized protein</fullName>
    </submittedName>
</protein>
<comment type="caution">
    <text evidence="1">The sequence shown here is derived from an EMBL/GenBank/DDBJ whole genome shotgun (WGS) entry which is preliminary data.</text>
</comment>
<dbReference type="AlphaFoldDB" id="A0A5N6M9H2"/>
<keyword evidence="2" id="KW-1185">Reference proteome</keyword>
<reference evidence="1 2" key="1">
    <citation type="submission" date="2019-05" db="EMBL/GenBank/DDBJ databases">
        <title>Mikania micrantha, genome provides insights into the molecular mechanism of rapid growth.</title>
        <authorList>
            <person name="Liu B."/>
        </authorList>
    </citation>
    <scope>NUCLEOTIDE SEQUENCE [LARGE SCALE GENOMIC DNA]</scope>
    <source>
        <strain evidence="1">NLD-2019</strain>
        <tissue evidence="1">Leaf</tissue>
    </source>
</reference>
<accession>A0A5N6M9H2</accession>
<evidence type="ECO:0000313" key="1">
    <source>
        <dbReference type="EMBL" id="KAD3337082.1"/>
    </source>
</evidence>
<dbReference type="Proteomes" id="UP000326396">
    <property type="component" value="Linkage Group LG6"/>
</dbReference>
<organism evidence="1 2">
    <name type="scientific">Mikania micrantha</name>
    <name type="common">bitter vine</name>
    <dbReference type="NCBI Taxonomy" id="192012"/>
    <lineage>
        <taxon>Eukaryota</taxon>
        <taxon>Viridiplantae</taxon>
        <taxon>Streptophyta</taxon>
        <taxon>Embryophyta</taxon>
        <taxon>Tracheophyta</taxon>
        <taxon>Spermatophyta</taxon>
        <taxon>Magnoliopsida</taxon>
        <taxon>eudicotyledons</taxon>
        <taxon>Gunneridae</taxon>
        <taxon>Pentapetalae</taxon>
        <taxon>asterids</taxon>
        <taxon>campanulids</taxon>
        <taxon>Asterales</taxon>
        <taxon>Asteraceae</taxon>
        <taxon>Asteroideae</taxon>
        <taxon>Heliantheae alliance</taxon>
        <taxon>Eupatorieae</taxon>
        <taxon>Mikania</taxon>
    </lineage>
</organism>
<sequence length="82" mass="9750">MLAKVKWMMMDHMIKLDLFQHEKVVQLISDDEMVVDPYVSLMDILKVPFLVLNLEMYQEVKDMFGSLLEDKKRNRVMKSAKT</sequence>